<gene>
    <name evidence="2" type="ORF">JVT61DRAFT_4182</name>
</gene>
<organism evidence="2 3">
    <name type="scientific">Boletus reticuloceps</name>
    <dbReference type="NCBI Taxonomy" id="495285"/>
    <lineage>
        <taxon>Eukaryota</taxon>
        <taxon>Fungi</taxon>
        <taxon>Dikarya</taxon>
        <taxon>Basidiomycota</taxon>
        <taxon>Agaricomycotina</taxon>
        <taxon>Agaricomycetes</taxon>
        <taxon>Agaricomycetidae</taxon>
        <taxon>Boletales</taxon>
        <taxon>Boletineae</taxon>
        <taxon>Boletaceae</taxon>
        <taxon>Boletoideae</taxon>
        <taxon>Boletus</taxon>
    </lineage>
</organism>
<feature type="region of interest" description="Disordered" evidence="1">
    <location>
        <begin position="96"/>
        <end position="115"/>
    </location>
</feature>
<dbReference type="AlphaFoldDB" id="A0A8I2YL93"/>
<evidence type="ECO:0000313" key="3">
    <source>
        <dbReference type="Proteomes" id="UP000683000"/>
    </source>
</evidence>
<feature type="compositionally biased region" description="Low complexity" evidence="1">
    <location>
        <begin position="96"/>
        <end position="113"/>
    </location>
</feature>
<dbReference type="EMBL" id="JAGFBS010000017">
    <property type="protein sequence ID" value="KAG6374799.1"/>
    <property type="molecule type" value="Genomic_DNA"/>
</dbReference>
<proteinExistence type="predicted"/>
<sequence>MVGLEKGILPPYLDPLTIEQARVANIKLARSCPFSLPHSAIMFHPSSDSASSLVHMLDCDPLKQNPGHLYLCQPHTIQIIQLVEATPPPRCISSVVCSSSTGSSSISSYPSTSDSDEDCTSYCSSIVTPDDSSHNHAPIRGRTIHTARG</sequence>
<dbReference type="OrthoDB" id="3256870at2759"/>
<keyword evidence="3" id="KW-1185">Reference proteome</keyword>
<evidence type="ECO:0000313" key="2">
    <source>
        <dbReference type="EMBL" id="KAG6374799.1"/>
    </source>
</evidence>
<name>A0A8I2YL93_9AGAM</name>
<comment type="caution">
    <text evidence="2">The sequence shown here is derived from an EMBL/GenBank/DDBJ whole genome shotgun (WGS) entry which is preliminary data.</text>
</comment>
<accession>A0A8I2YL93</accession>
<dbReference type="Proteomes" id="UP000683000">
    <property type="component" value="Unassembled WGS sequence"/>
</dbReference>
<reference evidence="2" key="1">
    <citation type="submission" date="2021-03" db="EMBL/GenBank/DDBJ databases">
        <title>Evolutionary innovations through gain and loss of genes in the ectomycorrhizal Boletales.</title>
        <authorList>
            <person name="Wu G."/>
            <person name="Miyauchi S."/>
            <person name="Morin E."/>
            <person name="Yang Z.-L."/>
            <person name="Xu J."/>
            <person name="Martin F.M."/>
        </authorList>
    </citation>
    <scope>NUCLEOTIDE SEQUENCE</scope>
    <source>
        <strain evidence="2">BR01</strain>
    </source>
</reference>
<protein>
    <submittedName>
        <fullName evidence="2">Uncharacterized protein</fullName>
    </submittedName>
</protein>
<evidence type="ECO:0000256" key="1">
    <source>
        <dbReference type="SAM" id="MobiDB-lite"/>
    </source>
</evidence>